<dbReference type="PANTHER" id="PTHR13162:SF8">
    <property type="entry name" value="CCR4-NOT TRANSCRIPTION COMPLEX SUBUNIT 1"/>
    <property type="match status" value="1"/>
</dbReference>
<feature type="compositionally biased region" description="Low complexity" evidence="8">
    <location>
        <begin position="183"/>
        <end position="197"/>
    </location>
</feature>
<feature type="compositionally biased region" description="Low complexity" evidence="8">
    <location>
        <begin position="1574"/>
        <end position="1584"/>
    </location>
</feature>
<feature type="domain" description="CCR4-NOT transcription complex subunit 1 TTP binding" evidence="12">
    <location>
        <begin position="846"/>
        <end position="1000"/>
    </location>
</feature>
<dbReference type="InterPro" id="IPR040398">
    <property type="entry name" value="Not1"/>
</dbReference>
<dbReference type="SUPFAM" id="SSF48371">
    <property type="entry name" value="ARM repeat"/>
    <property type="match status" value="1"/>
</dbReference>
<dbReference type="Gene3D" id="1.25.40.800">
    <property type="match status" value="1"/>
</dbReference>
<dbReference type="Pfam" id="PF04054">
    <property type="entry name" value="Not1"/>
    <property type="match status" value="1"/>
</dbReference>
<keyword evidence="2" id="KW-0678">Repressor</keyword>
<dbReference type="InterPro" id="IPR032191">
    <property type="entry name" value="CNOT1_CAF1_bind"/>
</dbReference>
<dbReference type="InterPro" id="IPR055454">
    <property type="entry name" value="CNOT1-like_NOT1_connector"/>
</dbReference>
<dbReference type="InterPro" id="IPR007196">
    <property type="entry name" value="CCR4-Not_Not1_C"/>
</dbReference>
<feature type="region of interest" description="Disordered" evidence="8">
    <location>
        <begin position="88"/>
        <end position="197"/>
    </location>
</feature>
<evidence type="ECO:0000259" key="13">
    <source>
        <dbReference type="Pfam" id="PF16418"/>
    </source>
</evidence>
<evidence type="ECO:0000256" key="5">
    <source>
        <dbReference type="ARBA" id="ARBA00023242"/>
    </source>
</evidence>
<dbReference type="GO" id="GO:0030015">
    <property type="term" value="C:CCR4-NOT core complex"/>
    <property type="evidence" value="ECO:0007669"/>
    <property type="project" value="InterPro"/>
</dbReference>
<feature type="compositionally biased region" description="Gly residues" evidence="8">
    <location>
        <begin position="145"/>
        <end position="157"/>
    </location>
</feature>
<feature type="compositionally biased region" description="Low complexity" evidence="8">
    <location>
        <begin position="133"/>
        <end position="144"/>
    </location>
</feature>
<dbReference type="Gene3D" id="1.25.40.840">
    <property type="entry name" value="CCR4-NOT transcription complex subunit 1 TTP binding domain"/>
    <property type="match status" value="1"/>
</dbReference>
<evidence type="ECO:0000256" key="7">
    <source>
        <dbReference type="ARBA" id="ARBA00074459"/>
    </source>
</evidence>
<feature type="region of interest" description="Disordered" evidence="8">
    <location>
        <begin position="1564"/>
        <end position="1586"/>
    </location>
</feature>
<evidence type="ECO:0000259" key="10">
    <source>
        <dbReference type="Pfam" id="PF12842"/>
    </source>
</evidence>
<evidence type="ECO:0000259" key="11">
    <source>
        <dbReference type="Pfam" id="PF16415"/>
    </source>
</evidence>
<proteinExistence type="predicted"/>
<organism evidence="15 16">
    <name type="scientific">Cladonia borealis</name>
    <dbReference type="NCBI Taxonomy" id="184061"/>
    <lineage>
        <taxon>Eukaryota</taxon>
        <taxon>Fungi</taxon>
        <taxon>Dikarya</taxon>
        <taxon>Ascomycota</taxon>
        <taxon>Pezizomycotina</taxon>
        <taxon>Lecanoromycetes</taxon>
        <taxon>OSLEUM clade</taxon>
        <taxon>Lecanoromycetidae</taxon>
        <taxon>Lecanorales</taxon>
        <taxon>Lecanorineae</taxon>
        <taxon>Cladoniaceae</taxon>
        <taxon>Cladonia</taxon>
    </lineage>
</organism>
<dbReference type="GO" id="GO:0060090">
    <property type="term" value="F:molecular adaptor activity"/>
    <property type="evidence" value="ECO:0007669"/>
    <property type="project" value="TreeGrafter"/>
</dbReference>
<dbReference type="EMBL" id="JAFEKC020000008">
    <property type="protein sequence ID" value="KAK0513385.1"/>
    <property type="molecule type" value="Genomic_DNA"/>
</dbReference>
<comment type="subcellular location">
    <subcellularLocation>
        <location evidence="1">Nucleus</location>
    </subcellularLocation>
</comment>
<dbReference type="CDD" id="cd20710">
    <property type="entry name" value="NOT1_connector"/>
    <property type="match status" value="1"/>
</dbReference>
<dbReference type="Pfam" id="PF16418">
    <property type="entry name" value="CNOT1_HEAT"/>
    <property type="match status" value="1"/>
</dbReference>
<feature type="domain" description="CCR4-NOT transcription complex subunit 1 CAF1-binding" evidence="11">
    <location>
        <begin position="1060"/>
        <end position="1279"/>
    </location>
</feature>
<dbReference type="PANTHER" id="PTHR13162">
    <property type="entry name" value="CCR4-NOT TRANSCRIPTION COMPLEX"/>
    <property type="match status" value="1"/>
</dbReference>
<keyword evidence="16" id="KW-1185">Reference proteome</keyword>
<evidence type="ECO:0000256" key="8">
    <source>
        <dbReference type="SAM" id="MobiDB-lite"/>
    </source>
</evidence>
<dbReference type="GO" id="GO:0000289">
    <property type="term" value="P:nuclear-transcribed mRNA poly(A) tail shortening"/>
    <property type="evidence" value="ECO:0007669"/>
    <property type="project" value="UniProtKB-ARBA"/>
</dbReference>
<dbReference type="InterPro" id="IPR032194">
    <property type="entry name" value="CNOT1_HEAT"/>
</dbReference>
<dbReference type="Proteomes" id="UP001166286">
    <property type="component" value="Unassembled WGS sequence"/>
</dbReference>
<dbReference type="InterPro" id="IPR024557">
    <property type="entry name" value="CNOT1_dom_4"/>
</dbReference>
<feature type="compositionally biased region" description="Polar residues" evidence="8">
    <location>
        <begin position="159"/>
        <end position="181"/>
    </location>
</feature>
<dbReference type="InterPro" id="IPR016024">
    <property type="entry name" value="ARM-type_fold"/>
</dbReference>
<accession>A0AA39R231</accession>
<evidence type="ECO:0000256" key="2">
    <source>
        <dbReference type="ARBA" id="ARBA00022491"/>
    </source>
</evidence>
<feature type="compositionally biased region" description="Polar residues" evidence="8">
    <location>
        <begin position="13"/>
        <end position="33"/>
    </location>
</feature>
<dbReference type="InterPro" id="IPR032193">
    <property type="entry name" value="CNOT1_TTP_bind"/>
</dbReference>
<dbReference type="GO" id="GO:0000932">
    <property type="term" value="C:P-body"/>
    <property type="evidence" value="ECO:0007669"/>
    <property type="project" value="TreeGrafter"/>
</dbReference>
<evidence type="ECO:0000256" key="4">
    <source>
        <dbReference type="ARBA" id="ARBA00023163"/>
    </source>
</evidence>
<dbReference type="Pfam" id="PF16415">
    <property type="entry name" value="CNOT1_CAF1_bind"/>
    <property type="match status" value="1"/>
</dbReference>
<feature type="domain" description="CCR4-NOT transcription complex subunit 1" evidence="10">
    <location>
        <begin position="1342"/>
        <end position="1481"/>
    </location>
</feature>
<dbReference type="GO" id="GO:0005634">
    <property type="term" value="C:nucleus"/>
    <property type="evidence" value="ECO:0007669"/>
    <property type="project" value="UniProtKB-SubCell"/>
</dbReference>
<evidence type="ECO:0000313" key="16">
    <source>
        <dbReference type="Proteomes" id="UP001166286"/>
    </source>
</evidence>
<dbReference type="FunFam" id="1.25.40.180:FF:000012">
    <property type="entry name" value="Ccr4-Not transcription complex subunit"/>
    <property type="match status" value="1"/>
</dbReference>
<keyword evidence="5" id="KW-0539">Nucleus</keyword>
<dbReference type="Gene3D" id="1.25.40.790">
    <property type="match status" value="1"/>
</dbReference>
<evidence type="ECO:0000313" key="15">
    <source>
        <dbReference type="EMBL" id="KAK0513385.1"/>
    </source>
</evidence>
<keyword evidence="4" id="KW-0804">Transcription</keyword>
<evidence type="ECO:0000256" key="6">
    <source>
        <dbReference type="ARBA" id="ARBA00059181"/>
    </source>
</evidence>
<evidence type="ECO:0000259" key="14">
    <source>
        <dbReference type="Pfam" id="PF25097"/>
    </source>
</evidence>
<dbReference type="Pfam" id="PF12842">
    <property type="entry name" value="DUF3819"/>
    <property type="match status" value="1"/>
</dbReference>
<dbReference type="Pfam" id="PF16417">
    <property type="entry name" value="CNOT1_TTP_bind"/>
    <property type="match status" value="1"/>
</dbReference>
<feature type="compositionally biased region" description="Low complexity" evidence="8">
    <location>
        <begin position="47"/>
        <end position="76"/>
    </location>
</feature>
<feature type="region of interest" description="Disordered" evidence="8">
    <location>
        <begin position="1"/>
        <end position="76"/>
    </location>
</feature>
<evidence type="ECO:0000259" key="9">
    <source>
        <dbReference type="Pfam" id="PF04054"/>
    </source>
</evidence>
<reference evidence="15" key="1">
    <citation type="submission" date="2023-03" db="EMBL/GenBank/DDBJ databases">
        <title>Complete genome of Cladonia borealis.</title>
        <authorList>
            <person name="Park H."/>
        </authorList>
    </citation>
    <scope>NUCLEOTIDE SEQUENCE</scope>
    <source>
        <strain evidence="15">ANT050790</strain>
    </source>
</reference>
<evidence type="ECO:0000256" key="1">
    <source>
        <dbReference type="ARBA" id="ARBA00004123"/>
    </source>
</evidence>
<dbReference type="InterPro" id="IPR038535">
    <property type="entry name" value="CNOT1_TTP_bind_sf"/>
</dbReference>
<feature type="domain" description="CCR4-NOT transcription complex subunit 1 HEAT repeat" evidence="13">
    <location>
        <begin position="668"/>
        <end position="810"/>
    </location>
</feature>
<feature type="domain" description="CCR4-Not complex component Not1 C-terminal" evidence="9">
    <location>
        <begin position="1960"/>
        <end position="2319"/>
    </location>
</feature>
<comment type="caution">
    <text evidence="15">The sequence shown here is derived from an EMBL/GenBank/DDBJ whole genome shotgun (WGS) entry which is preliminary data.</text>
</comment>
<gene>
    <name evidence="15" type="ORF">JMJ35_004371</name>
</gene>
<sequence length="2333" mass="260521">MTPFPPHPAAQKSIASNSNKSSVAQSVRGQQSAWGLPAPGTSARRGLTPLSTDLPSSSLDTSGRPNNTSPSPFTSSFSSILNSSNYNDNIRATHPSPASNFPTLQSGSQHAQAGQLLLSPRSRAITPSSNPYSASSAAASATASQGGGGGGGGGGGTSLRRQTSPPLPQNNLTSPTSNTFDRSPFSGSTSSSATSGQSSVSKIVITQVFLLLGSITDKEGKQKWDSQAEAIHKLVDSNGMDVFVKYFRRLVLGHSPQIFPGVTRVTENPSNYGVLVQEMEKITREYEPRLDEPTQAWKIAETIDTSEGDLFRDFDLATFMDHFKLDALAKTLLASAFTHVSKSDLKLKGGNILASTRDDLISILANAHNDASDVSPSLLATCAYRFLEDLPETSRTDLDIKKVVYALRHRYSKQNLAVPPEIQSVIVVFELLEMQIPLVKDLQLRGSQSTNKLAAAKEWLSQHFRGSLDERQVAGALLFLVLTPDRRQYSPAIFVQAIEDHIEHSFDWQSVIQELDFMPFEISREQFLSLFDAFLPIAKQNPQFDIQGLWGGRWRHPQTQLSFVKSFLSLSPSELDAQSIPGLRQAYDPQESSDGPEGVTQFIETALRDPMISLDAVSAVVDLLIRPDEPPSPQEEVLLAEIIGAKDALFLCSSLALKQWTAGHAYIMKNLFANFLRNDRPESGYVLHTIWKQDKRWVAIRLMDTHSHDPLDLVLILERAQKHNWLDDLCSLTNGFALDLAALAHRKSLLDLDQWAEDRLTQDPDGLVDLISRFLVLKTADELRTARDEQPVPRTVSLSMKTVYDMLAILDRHMADRSELKAQQRQCLQAYPRLIIFCEGIEENVDVDCKQSNRLPRAADQEMQELYKRMYSADLEVKQILEYLRECKGSNDPAKVDLYACMIHGLFDEFSCFGEYPLGPLATTAVLFGGIISYGLISDLTLRVGQEMILDAVRDYPPEASMYKFGLQALLQALERLREPEWWDYCSRLVQIPGLRGTEPHKRAADVLSEQGNVRGGGLDEQINGSLDGMELPNGDIDDFVTPDTTIHFKSINAQTVLDYDKPDDETQDKVVFFFNNVSEQNLKTRLSQLQDALQEKHHQWFASFLVDERAKVEPNYQRLYLDILGLLGNKSLWHEVLRETYIGVQKLLNAESTLQSSQERKNLKNLATWLGSLTIARDKPIKHKSISFLDLLVEGLDTQRLLLVIPFTCNVLAQGARSTVFKPPNPWVVEILGGLLELYNNFEIKTNQKFDIEVLFKEFGLVTTSFEESKYIRNRPLQNDDLSNALLPDGLESFEDMSLGNINRTVRNSRFDPEAIAASLPDLENTLVFPPSSGTATTQARLREVVHDAVRRAISEIIGPVVERSITIATIATFSLVQKDFAREGDEDRVRRSAHQMVRKLSGSLALVTCKEPLKMSMTNYIRMAQSEFQEPVAEGAILMCVNDNLDAACGIVEKQAEERSIAEIDTQIYLEIQKRAKHRAEYPNEPYMDPNYSHWAGYIPDPFKMSLGGLTPEQEAIYLDFARQSRGPTSHGQTGSADSGRTQIPDVLQEAFTSLPSVHTPAETLAVPHRPPQQQQQQLGRMLPPPVSNSIPQAQANGYLDLGLVEEQVDTLLSDLIRAIRGEGDRTWASLSQEPAISNQLHQTLESLSSSPDIMASECVRKICAFIYSGRLAPIEVEVFASLLKKLCDGHPSIRKDVAVWTTSLDEQSLLNIDVTLQLLKAGIIQFKQLDVLLAQLLCDGEDGVIDFMSQIMDEILLNDNPIALRADFTQSLDALGHLAAQAPNQPRILFLLQKLKDWGVSEASDRPDEKGLIQEHQLSYIFSEWTAICNAYPTDPSGNVFAAFIFQLHQKQLINSTEDMATFLRVCISEALKAFEDANPDIDGTSNEAFSKVDWLSRLIVLLVRHQGETNGAVKLDKAAYMKSILSVITLIMNSYHVDNAERLSQRLFFRLLSSILCDWHDIARDSYEHDRDMPIVFAENFLMMAPRLFPEFTYSWLMLISHRVFMPTLLRLPYSKGWEPFATLIEAALSYICQFLKPSMITPLAIDLYRGILRIILILHHDFPEFLAENHFRLCNAIPRHCTQLHNLVLSAYPSSFPELPNPFYAGLKVDRVDGIRKAPVVAGDPMKSLIRENIKEALDASLKGGDISGERVTYLANAVYIATPSGSAVNTSLIHALVLYIGQSAIASAGETGGQAFTSNSPHASLMAKLAKELDPEPRYYFLSAMAHQLRYPNSHTHYFSYAILDLFGTGVADQQDLEVRQQITRVLLERLHVIKPHPWGLVITMLELIKNPEYSFFQLPFILASPGIRVVCEDLLQTAQERERWGE</sequence>
<dbReference type="GO" id="GO:0017148">
    <property type="term" value="P:negative regulation of translation"/>
    <property type="evidence" value="ECO:0007669"/>
    <property type="project" value="InterPro"/>
</dbReference>
<feature type="domain" description="CCR4-NOT transcription complex subunit 1-like NOT1 connector" evidence="14">
    <location>
        <begin position="1643"/>
        <end position="1790"/>
    </location>
</feature>
<protein>
    <recommendedName>
        <fullName evidence="7">General negative regulator of transcription subunit 1</fullName>
    </recommendedName>
</protein>
<dbReference type="Gene3D" id="1.25.40.180">
    <property type="match status" value="1"/>
</dbReference>
<keyword evidence="3" id="KW-0805">Transcription regulation</keyword>
<dbReference type="Pfam" id="PF25097">
    <property type="entry name" value="ARM_Cnot1"/>
    <property type="match status" value="1"/>
</dbReference>
<evidence type="ECO:0000256" key="3">
    <source>
        <dbReference type="ARBA" id="ARBA00023015"/>
    </source>
</evidence>
<name>A0AA39R231_9LECA</name>
<feature type="compositionally biased region" description="Polar residues" evidence="8">
    <location>
        <begin position="88"/>
        <end position="112"/>
    </location>
</feature>
<evidence type="ECO:0000259" key="12">
    <source>
        <dbReference type="Pfam" id="PF16417"/>
    </source>
</evidence>
<comment type="function">
    <text evidence="6">Acts as a component of the CCR4-NOT core complex, which in the nucleus seems to be a general transcription factor, and in the cytoplasm the major mRNA deadenylase involved in mRNA turnover. The NOT protein subcomplex negatively regulates the basal and activated transcription of many genes. Preferentially affects TC-type TATA element-dependent transcription. Could directly or indirectly inhibit component(s) of the general transcription machinery.</text>
</comment>